<dbReference type="PANTHER" id="PTHR36510">
    <property type="entry name" value="GLUTAMATE--CYSTEINE LIGASE 2-RELATED"/>
    <property type="match status" value="1"/>
</dbReference>
<dbReference type="Gene3D" id="3.30.590.20">
    <property type="match status" value="1"/>
</dbReference>
<dbReference type="InterPro" id="IPR050141">
    <property type="entry name" value="GCL_type2/YbdK_subfam"/>
</dbReference>
<proteinExistence type="predicted"/>
<reference evidence="1" key="2">
    <citation type="journal article" date="2023" name="Microbiome">
        <title>Synthase-selected sorting approach identifies a beta-lactone synthase in a nudibranch symbiotic bacterium.</title>
        <authorList>
            <person name="Dzunkova M."/>
            <person name="La Clair J.J."/>
            <person name="Tyml T."/>
            <person name="Doud D."/>
            <person name="Schulz F."/>
            <person name="Piquer-Esteban S."/>
            <person name="Porcel Sanchis D."/>
            <person name="Osborn A."/>
            <person name="Robinson D."/>
            <person name="Louie K.B."/>
            <person name="Bowen B.P."/>
            <person name="Bowers R.M."/>
            <person name="Lee J."/>
            <person name="Arnau V."/>
            <person name="Diaz-Villanueva W."/>
            <person name="Stepanauskas R."/>
            <person name="Gosliner T."/>
            <person name="Date S.V."/>
            <person name="Northen T.R."/>
            <person name="Cheng J.F."/>
            <person name="Burkart M.D."/>
            <person name="Woyke T."/>
        </authorList>
    </citation>
    <scope>NUCLEOTIDE SEQUENCE</scope>
    <source>
        <strain evidence="1">Df01</strain>
    </source>
</reference>
<dbReference type="EMBL" id="JANQAO010000003">
    <property type="protein sequence ID" value="MDM5147948.1"/>
    <property type="molecule type" value="Genomic_DNA"/>
</dbReference>
<dbReference type="Pfam" id="PF04107">
    <property type="entry name" value="GCS2"/>
    <property type="match status" value="1"/>
</dbReference>
<keyword evidence="2" id="KW-1185">Reference proteome</keyword>
<dbReference type="InterPro" id="IPR014746">
    <property type="entry name" value="Gln_synth/guanido_kin_cat_dom"/>
</dbReference>
<evidence type="ECO:0000313" key="2">
    <source>
        <dbReference type="Proteomes" id="UP001168167"/>
    </source>
</evidence>
<gene>
    <name evidence="1" type="ORF">NQX30_06145</name>
</gene>
<evidence type="ECO:0008006" key="3">
    <source>
        <dbReference type="Google" id="ProtNLM"/>
    </source>
</evidence>
<evidence type="ECO:0000313" key="1">
    <source>
        <dbReference type="EMBL" id="MDM5147948.1"/>
    </source>
</evidence>
<comment type="caution">
    <text evidence="1">The sequence shown here is derived from an EMBL/GenBank/DDBJ whole genome shotgun (WGS) entry which is preliminary data.</text>
</comment>
<protein>
    <recommendedName>
        <fullName evidence="3">Glutamate--cysteine ligase</fullName>
    </recommendedName>
</protein>
<dbReference type="SUPFAM" id="SSF55931">
    <property type="entry name" value="Glutamine synthetase/guanido kinase"/>
    <property type="match status" value="1"/>
</dbReference>
<accession>A0ABT7QN34</accession>
<dbReference type="Proteomes" id="UP001168167">
    <property type="component" value="Unassembled WGS sequence"/>
</dbReference>
<sequence length="508" mass="57802">MAELKIKGLSATSASGKLPGNIPKQSAFTPEEYEDFDAKLRYETEIALHWGTAQRYQKMVPPMIGCEIESFLIDDNGMPLPEAANFLEYFSGDNGYYKMAKFNAEFEIDPRKMEEDVFSQFYDSLENNHRHTSRCADLTGGRVITIGILPTLMMEHFGEDMITDRLHFRTLAEQLSKMNKNKAFRINIGHGDGIVFDADNLSIEGASTSLQVHLTVNENESAAVYNAAQVASAITVGVGANAPFLMGRQLWAETRVPLFEQIMYERFISDAPDEVLSFGRRCDHIFGEQYLDKTILELIADNHQKMRAVLPIVREHKPEEMKHLILHNRDILRWNRPVAGFYQGKPFLRIEHRAMSSGPTVVDMVANMALFVGLVHYLKNAFKDGAASVNEQLPFEMVRNNFYQAARDGMDADIVWLGGRRVKLKQLMLDEIIKYAWRGLRSCGVSEGECKKWLDEIIMARVLTGQNGSVWQRHYVANNNDGENTMRKMTEAYWQLQEGGTPVHTWQI</sequence>
<dbReference type="InterPro" id="IPR006336">
    <property type="entry name" value="GCS2"/>
</dbReference>
<organism evidence="1 2">
    <name type="scientific">Candidatus Doriopsillibacter californiensis</name>
    <dbReference type="NCBI Taxonomy" id="2970740"/>
    <lineage>
        <taxon>Bacteria</taxon>
        <taxon>Pseudomonadati</taxon>
        <taxon>Pseudomonadota</taxon>
        <taxon>Gammaproteobacteria</taxon>
        <taxon>Candidatus Tethybacterales</taxon>
        <taxon>Candidatus Persebacteraceae</taxon>
        <taxon>Candidatus Doriopsillibacter</taxon>
    </lineage>
</organism>
<name>A0ABT7QN34_9GAMM</name>
<dbReference type="PANTHER" id="PTHR36510:SF3">
    <property type="entry name" value="CONSERVED PROTEIN"/>
    <property type="match status" value="1"/>
</dbReference>
<reference evidence="1" key="1">
    <citation type="submission" date="2022-08" db="EMBL/GenBank/DDBJ databases">
        <authorList>
            <person name="Dzunkova M."/>
            <person name="La Clair J."/>
            <person name="Tyml T."/>
            <person name="Doud D."/>
            <person name="Schulz F."/>
            <person name="Piquer S."/>
            <person name="Porcel Sanchis D."/>
            <person name="Osborn A."/>
            <person name="Robinson D."/>
            <person name="Louie K.B."/>
            <person name="Bowen B.P."/>
            <person name="Bowers R."/>
            <person name="Lee J."/>
            <person name="Arnau Llombart V."/>
            <person name="Diaz Villanueva W."/>
            <person name="Gosliner T."/>
            <person name="Northen T."/>
            <person name="Cheng J.-F."/>
            <person name="Burkart M.D."/>
            <person name="Woyke T."/>
        </authorList>
    </citation>
    <scope>NUCLEOTIDE SEQUENCE</scope>
    <source>
        <strain evidence="1">Df01</strain>
    </source>
</reference>